<feature type="region of interest" description="Disordered" evidence="1">
    <location>
        <begin position="45"/>
        <end position="79"/>
    </location>
</feature>
<proteinExistence type="predicted"/>
<keyword evidence="3" id="KW-1185">Reference proteome</keyword>
<organism evidence="2 3">
    <name type="scientific">Nephila pilipes</name>
    <name type="common">Giant wood spider</name>
    <name type="synonym">Nephila maculata</name>
    <dbReference type="NCBI Taxonomy" id="299642"/>
    <lineage>
        <taxon>Eukaryota</taxon>
        <taxon>Metazoa</taxon>
        <taxon>Ecdysozoa</taxon>
        <taxon>Arthropoda</taxon>
        <taxon>Chelicerata</taxon>
        <taxon>Arachnida</taxon>
        <taxon>Araneae</taxon>
        <taxon>Araneomorphae</taxon>
        <taxon>Entelegynae</taxon>
        <taxon>Araneoidea</taxon>
        <taxon>Nephilidae</taxon>
        <taxon>Nephila</taxon>
    </lineage>
</organism>
<name>A0A8X6U8J5_NEPPI</name>
<sequence>MTEENLLIHIIMRLSPLVMDYVEVRNPTTKAELLQLVEKYEERHRERDEGVVETDGLEGEGSRAEKVETEGSKGLARKESFREKQWRGDKVIVLAPDSTHKVYTRFTSPCTIVE</sequence>
<evidence type="ECO:0000313" key="2">
    <source>
        <dbReference type="EMBL" id="GFT85403.1"/>
    </source>
</evidence>
<accession>A0A8X6U8J5</accession>
<reference evidence="2" key="1">
    <citation type="submission" date="2020-08" db="EMBL/GenBank/DDBJ databases">
        <title>Multicomponent nature underlies the extraordinary mechanical properties of spider dragline silk.</title>
        <authorList>
            <person name="Kono N."/>
            <person name="Nakamura H."/>
            <person name="Mori M."/>
            <person name="Yoshida Y."/>
            <person name="Ohtoshi R."/>
            <person name="Malay A.D."/>
            <person name="Moran D.A.P."/>
            <person name="Tomita M."/>
            <person name="Numata K."/>
            <person name="Arakawa K."/>
        </authorList>
    </citation>
    <scope>NUCLEOTIDE SEQUENCE</scope>
</reference>
<evidence type="ECO:0000313" key="3">
    <source>
        <dbReference type="Proteomes" id="UP000887013"/>
    </source>
</evidence>
<dbReference type="EMBL" id="BMAW01119581">
    <property type="protein sequence ID" value="GFT85403.1"/>
    <property type="molecule type" value="Genomic_DNA"/>
</dbReference>
<comment type="caution">
    <text evidence="2">The sequence shown here is derived from an EMBL/GenBank/DDBJ whole genome shotgun (WGS) entry which is preliminary data.</text>
</comment>
<feature type="compositionally biased region" description="Basic and acidic residues" evidence="1">
    <location>
        <begin position="60"/>
        <end position="79"/>
    </location>
</feature>
<evidence type="ECO:0000256" key="1">
    <source>
        <dbReference type="SAM" id="MobiDB-lite"/>
    </source>
</evidence>
<dbReference type="AlphaFoldDB" id="A0A8X6U8J5"/>
<gene>
    <name evidence="2" type="ORF">NPIL_70561</name>
</gene>
<dbReference type="Proteomes" id="UP000887013">
    <property type="component" value="Unassembled WGS sequence"/>
</dbReference>
<protein>
    <submittedName>
        <fullName evidence="2">Uncharacterized protein</fullName>
    </submittedName>
</protein>